<dbReference type="EMBL" id="CAJVCH010010745">
    <property type="protein sequence ID" value="CAG7667928.1"/>
    <property type="molecule type" value="Genomic_DNA"/>
</dbReference>
<gene>
    <name evidence="1" type="ORF">AFUS01_LOCUS1884</name>
</gene>
<dbReference type="AlphaFoldDB" id="A0A8J2J169"/>
<sequence length="88" mass="10227">ETVAKDNQDTDRYYHFTSQLESTPHVINKKSNGLVLNVTEVARVKAFVASHRFDPFVRLTRSNFYRFIQTKKWVVIGVIDEDKLGRSP</sequence>
<proteinExistence type="predicted"/>
<name>A0A8J2J169_9HEXA</name>
<feature type="non-terminal residue" evidence="1">
    <location>
        <position position="88"/>
    </location>
</feature>
<reference evidence="1" key="1">
    <citation type="submission" date="2021-06" db="EMBL/GenBank/DDBJ databases">
        <authorList>
            <person name="Hodson N. C."/>
            <person name="Mongue J. A."/>
            <person name="Jaron S. K."/>
        </authorList>
    </citation>
    <scope>NUCLEOTIDE SEQUENCE</scope>
</reference>
<comment type="caution">
    <text evidence="1">The sequence shown here is derived from an EMBL/GenBank/DDBJ whole genome shotgun (WGS) entry which is preliminary data.</text>
</comment>
<feature type="non-terminal residue" evidence="1">
    <location>
        <position position="1"/>
    </location>
</feature>
<organism evidence="1 2">
    <name type="scientific">Allacma fusca</name>
    <dbReference type="NCBI Taxonomy" id="39272"/>
    <lineage>
        <taxon>Eukaryota</taxon>
        <taxon>Metazoa</taxon>
        <taxon>Ecdysozoa</taxon>
        <taxon>Arthropoda</taxon>
        <taxon>Hexapoda</taxon>
        <taxon>Collembola</taxon>
        <taxon>Symphypleona</taxon>
        <taxon>Sminthuridae</taxon>
        <taxon>Allacma</taxon>
    </lineage>
</organism>
<accession>A0A8J2J169</accession>
<keyword evidence="2" id="KW-1185">Reference proteome</keyword>
<evidence type="ECO:0000313" key="2">
    <source>
        <dbReference type="Proteomes" id="UP000708208"/>
    </source>
</evidence>
<dbReference type="Proteomes" id="UP000708208">
    <property type="component" value="Unassembled WGS sequence"/>
</dbReference>
<dbReference type="OrthoDB" id="74910at2759"/>
<evidence type="ECO:0000313" key="1">
    <source>
        <dbReference type="EMBL" id="CAG7667928.1"/>
    </source>
</evidence>
<protein>
    <submittedName>
        <fullName evidence="1">Uncharacterized protein</fullName>
    </submittedName>
</protein>